<gene>
    <name evidence="2" type="ORF">V1633_29700</name>
</gene>
<dbReference type="Pfam" id="PF19545">
    <property type="entry name" value="DUF6069"/>
    <property type="match status" value="1"/>
</dbReference>
<keyword evidence="3" id="KW-1185">Reference proteome</keyword>
<keyword evidence="1" id="KW-0472">Membrane</keyword>
<reference evidence="2 3" key="1">
    <citation type="submission" date="2024-01" db="EMBL/GenBank/DDBJ databases">
        <title>Genome insights into Plantactinospora sonchi sp. nov.</title>
        <authorList>
            <person name="Wang L."/>
        </authorList>
    </citation>
    <scope>NUCLEOTIDE SEQUENCE [LARGE SCALE GENOMIC DNA]</scope>
    <source>
        <strain evidence="2 3">NEAU-QY2</strain>
    </source>
</reference>
<feature type="transmembrane region" description="Helical" evidence="1">
    <location>
        <begin position="20"/>
        <end position="39"/>
    </location>
</feature>
<feature type="transmembrane region" description="Helical" evidence="1">
    <location>
        <begin position="51"/>
        <end position="75"/>
    </location>
</feature>
<feature type="transmembrane region" description="Helical" evidence="1">
    <location>
        <begin position="110"/>
        <end position="130"/>
    </location>
</feature>
<proteinExistence type="predicted"/>
<keyword evidence="1" id="KW-1133">Transmembrane helix</keyword>
<name>A0ABU7S1N0_9ACTN</name>
<dbReference type="InterPro" id="IPR045713">
    <property type="entry name" value="DUF6069"/>
</dbReference>
<evidence type="ECO:0000256" key="1">
    <source>
        <dbReference type="SAM" id="Phobius"/>
    </source>
</evidence>
<sequence>MTEISVSRTGAATGVRRTGVVVATVVAAEAVFFTLDGLAGVDLAVRTGDTVAAVGAGAVAAAAGVAALVGWGLLALLERITARARRIWTVVAVVVLVGSLLGPLGGVDPAARLGLVALHLVCAGVLIVGLPRAGRRGRR</sequence>
<feature type="transmembrane region" description="Helical" evidence="1">
    <location>
        <begin position="87"/>
        <end position="104"/>
    </location>
</feature>
<dbReference type="Proteomes" id="UP001332243">
    <property type="component" value="Unassembled WGS sequence"/>
</dbReference>
<evidence type="ECO:0000313" key="3">
    <source>
        <dbReference type="Proteomes" id="UP001332243"/>
    </source>
</evidence>
<comment type="caution">
    <text evidence="2">The sequence shown here is derived from an EMBL/GenBank/DDBJ whole genome shotgun (WGS) entry which is preliminary data.</text>
</comment>
<protein>
    <submittedName>
        <fullName evidence="2">DUF6069 family protein</fullName>
    </submittedName>
</protein>
<dbReference type="RefSeq" id="WP_331217592.1">
    <property type="nucleotide sequence ID" value="NZ_JAZGQK010000030.1"/>
</dbReference>
<keyword evidence="1" id="KW-0812">Transmembrane</keyword>
<evidence type="ECO:0000313" key="2">
    <source>
        <dbReference type="EMBL" id="MEE6262661.1"/>
    </source>
</evidence>
<organism evidence="2 3">
    <name type="scientific">Plantactinospora sonchi</name>
    <dbReference type="NCBI Taxonomy" id="1544735"/>
    <lineage>
        <taxon>Bacteria</taxon>
        <taxon>Bacillati</taxon>
        <taxon>Actinomycetota</taxon>
        <taxon>Actinomycetes</taxon>
        <taxon>Micromonosporales</taxon>
        <taxon>Micromonosporaceae</taxon>
        <taxon>Plantactinospora</taxon>
    </lineage>
</organism>
<accession>A0ABU7S1N0</accession>
<dbReference type="EMBL" id="JAZGQK010000030">
    <property type="protein sequence ID" value="MEE6262661.1"/>
    <property type="molecule type" value="Genomic_DNA"/>
</dbReference>